<evidence type="ECO:0000259" key="4">
    <source>
        <dbReference type="Pfam" id="PF07557"/>
    </source>
</evidence>
<evidence type="ECO:0000313" key="5">
    <source>
        <dbReference type="EMBL" id="KAK1323356.1"/>
    </source>
</evidence>
<keyword evidence="2" id="KW-0159">Chromosome partition</keyword>
<dbReference type="GO" id="GO:0005634">
    <property type="term" value="C:nucleus"/>
    <property type="evidence" value="ECO:0007669"/>
    <property type="project" value="InterPro"/>
</dbReference>
<dbReference type="InterPro" id="IPR011515">
    <property type="entry name" value="Shugoshin_C"/>
</dbReference>
<proteinExistence type="inferred from homology"/>
<keyword evidence="6" id="KW-1185">Reference proteome</keyword>
<feature type="compositionally biased region" description="Basic and acidic residues" evidence="3">
    <location>
        <begin position="268"/>
        <end position="277"/>
    </location>
</feature>
<feature type="compositionally biased region" description="Polar residues" evidence="3">
    <location>
        <begin position="240"/>
        <end position="254"/>
    </location>
</feature>
<protein>
    <recommendedName>
        <fullName evidence="4">Shugoshin C-terminal domain-containing protein</fullName>
    </recommendedName>
</protein>
<dbReference type="GO" id="GO:0034090">
    <property type="term" value="P:maintenance of meiotic sister chromatid cohesion"/>
    <property type="evidence" value="ECO:0007669"/>
    <property type="project" value="InterPro"/>
</dbReference>
<evidence type="ECO:0000256" key="3">
    <source>
        <dbReference type="SAM" id="MobiDB-lite"/>
    </source>
</evidence>
<feature type="domain" description="Shugoshin C-terminal" evidence="4">
    <location>
        <begin position="263"/>
        <end position="287"/>
    </location>
</feature>
<dbReference type="InterPro" id="IPR044693">
    <property type="entry name" value="SGO_plant"/>
</dbReference>
<dbReference type="GO" id="GO:0000775">
    <property type="term" value="C:chromosome, centromeric region"/>
    <property type="evidence" value="ECO:0007669"/>
    <property type="project" value="InterPro"/>
</dbReference>
<evidence type="ECO:0000313" key="6">
    <source>
        <dbReference type="Proteomes" id="UP001180020"/>
    </source>
</evidence>
<dbReference type="AlphaFoldDB" id="A0AAV9FCQ8"/>
<dbReference type="EMBL" id="JAUJYO010000002">
    <property type="protein sequence ID" value="KAK1323356.1"/>
    <property type="molecule type" value="Genomic_DNA"/>
</dbReference>
<reference evidence="5" key="2">
    <citation type="submission" date="2023-06" db="EMBL/GenBank/DDBJ databases">
        <authorList>
            <person name="Ma L."/>
            <person name="Liu K.-W."/>
            <person name="Li Z."/>
            <person name="Hsiao Y.-Y."/>
            <person name="Qi Y."/>
            <person name="Fu T."/>
            <person name="Tang G."/>
            <person name="Zhang D."/>
            <person name="Sun W.-H."/>
            <person name="Liu D.-K."/>
            <person name="Li Y."/>
            <person name="Chen G.-Z."/>
            <person name="Liu X.-D."/>
            <person name="Liao X.-Y."/>
            <person name="Jiang Y.-T."/>
            <person name="Yu X."/>
            <person name="Hao Y."/>
            <person name="Huang J."/>
            <person name="Zhao X.-W."/>
            <person name="Ke S."/>
            <person name="Chen Y.-Y."/>
            <person name="Wu W.-L."/>
            <person name="Hsu J.-L."/>
            <person name="Lin Y.-F."/>
            <person name="Huang M.-D."/>
            <person name="Li C.-Y."/>
            <person name="Huang L."/>
            <person name="Wang Z.-W."/>
            <person name="Zhao X."/>
            <person name="Zhong W.-Y."/>
            <person name="Peng D.-H."/>
            <person name="Ahmad S."/>
            <person name="Lan S."/>
            <person name="Zhang J.-S."/>
            <person name="Tsai W.-C."/>
            <person name="Van De Peer Y."/>
            <person name="Liu Z.-J."/>
        </authorList>
    </citation>
    <scope>NUCLEOTIDE SEQUENCE</scope>
    <source>
        <strain evidence="5">CP</strain>
        <tissue evidence="5">Leaves</tissue>
    </source>
</reference>
<organism evidence="5 6">
    <name type="scientific">Acorus calamus</name>
    <name type="common">Sweet flag</name>
    <dbReference type="NCBI Taxonomy" id="4465"/>
    <lineage>
        <taxon>Eukaryota</taxon>
        <taxon>Viridiplantae</taxon>
        <taxon>Streptophyta</taxon>
        <taxon>Embryophyta</taxon>
        <taxon>Tracheophyta</taxon>
        <taxon>Spermatophyta</taxon>
        <taxon>Magnoliopsida</taxon>
        <taxon>Liliopsida</taxon>
        <taxon>Acoraceae</taxon>
        <taxon>Acorus</taxon>
    </lineage>
</organism>
<comment type="similarity">
    <text evidence="1">Belongs to the shugoshin family.</text>
</comment>
<dbReference type="PANTHER" id="PTHR34373:SF9">
    <property type="entry name" value="SHUGOSHIN 2"/>
    <property type="match status" value="1"/>
</dbReference>
<accession>A0AAV9FCQ8</accession>
<gene>
    <name evidence="5" type="ORF">QJS10_CPA02g00221</name>
</gene>
<dbReference type="GO" id="GO:0045144">
    <property type="term" value="P:meiotic sister chromatid segregation"/>
    <property type="evidence" value="ECO:0007669"/>
    <property type="project" value="InterPro"/>
</dbReference>
<evidence type="ECO:0000256" key="2">
    <source>
        <dbReference type="ARBA" id="ARBA00022829"/>
    </source>
</evidence>
<dbReference type="Pfam" id="PF07557">
    <property type="entry name" value="Shugoshin_C"/>
    <property type="match status" value="1"/>
</dbReference>
<feature type="region of interest" description="Disordered" evidence="3">
    <location>
        <begin position="239"/>
        <end position="258"/>
    </location>
</feature>
<name>A0AAV9FCQ8_ACOCL</name>
<dbReference type="PANTHER" id="PTHR34373">
    <property type="entry name" value="SHUGOSHIN 2"/>
    <property type="match status" value="1"/>
</dbReference>
<dbReference type="Proteomes" id="UP001180020">
    <property type="component" value="Unassembled WGS sequence"/>
</dbReference>
<reference evidence="5" key="1">
    <citation type="journal article" date="2023" name="Nat. Commun.">
        <title>Diploid and tetraploid genomes of Acorus and the evolution of monocots.</title>
        <authorList>
            <person name="Ma L."/>
            <person name="Liu K.W."/>
            <person name="Li Z."/>
            <person name="Hsiao Y.Y."/>
            <person name="Qi Y."/>
            <person name="Fu T."/>
            <person name="Tang G.D."/>
            <person name="Zhang D."/>
            <person name="Sun W.H."/>
            <person name="Liu D.K."/>
            <person name="Li Y."/>
            <person name="Chen G.Z."/>
            <person name="Liu X.D."/>
            <person name="Liao X.Y."/>
            <person name="Jiang Y.T."/>
            <person name="Yu X."/>
            <person name="Hao Y."/>
            <person name="Huang J."/>
            <person name="Zhao X.W."/>
            <person name="Ke S."/>
            <person name="Chen Y.Y."/>
            <person name="Wu W.L."/>
            <person name="Hsu J.L."/>
            <person name="Lin Y.F."/>
            <person name="Huang M.D."/>
            <person name="Li C.Y."/>
            <person name="Huang L."/>
            <person name="Wang Z.W."/>
            <person name="Zhao X."/>
            <person name="Zhong W.Y."/>
            <person name="Peng D.H."/>
            <person name="Ahmad S."/>
            <person name="Lan S."/>
            <person name="Zhang J.S."/>
            <person name="Tsai W.C."/>
            <person name="Van de Peer Y."/>
            <person name="Liu Z.J."/>
        </authorList>
    </citation>
    <scope>NUCLEOTIDE SEQUENCE</scope>
    <source>
        <strain evidence="5">CP</strain>
    </source>
</reference>
<feature type="region of interest" description="Disordered" evidence="3">
    <location>
        <begin position="263"/>
        <end position="289"/>
    </location>
</feature>
<sequence length="289" mass="32347">MAENLVVVTENVGGGGAQKSMVNGRRKLSNITNTVQPLGVPSIPKDDGVDRLKKDKMTMMALIAERNKTIEMKNVEIQKLQFELQSTCQQNRLLALTNSQMLMEFNLGKDRLKAMQHELGCVKAVLKVKTLELEMAKKKQCIEVTVDKLVEVPMDDEMTEETRLSKFNSQPIDQSLYPTTMMPYHSAEKGKNKNRRTSLRRQSARFKLEKCKSSDDVKGDSKPPVFPVLGDAVSEEASPFASSTVCSSGASIGSRNDYRVSIGRPSRRAAEKVRSYKEPSLITKMRRSE</sequence>
<comment type="caution">
    <text evidence="5">The sequence shown here is derived from an EMBL/GenBank/DDBJ whole genome shotgun (WGS) entry which is preliminary data.</text>
</comment>
<evidence type="ECO:0000256" key="1">
    <source>
        <dbReference type="ARBA" id="ARBA00010845"/>
    </source>
</evidence>